<dbReference type="Gene3D" id="3.40.190.10">
    <property type="entry name" value="Periplasmic binding protein-like II"/>
    <property type="match status" value="2"/>
</dbReference>
<keyword evidence="3" id="KW-0238">DNA-binding</keyword>
<keyword evidence="2" id="KW-0805">Transcription regulation</keyword>
<dbReference type="RefSeq" id="WP_075571578.1">
    <property type="nucleotide sequence ID" value="NZ_MSDO01000035.1"/>
</dbReference>
<proteinExistence type="inferred from homology"/>
<dbReference type="PANTHER" id="PTHR30118:SF15">
    <property type="entry name" value="TRANSCRIPTIONAL REGULATORY PROTEIN"/>
    <property type="match status" value="1"/>
</dbReference>
<evidence type="ECO:0000256" key="2">
    <source>
        <dbReference type="ARBA" id="ARBA00023015"/>
    </source>
</evidence>
<keyword evidence="4" id="KW-0804">Transcription</keyword>
<dbReference type="SUPFAM" id="SSF53850">
    <property type="entry name" value="Periplasmic binding protein-like II"/>
    <property type="match status" value="1"/>
</dbReference>
<dbReference type="PRINTS" id="PR00039">
    <property type="entry name" value="HTHLYSR"/>
</dbReference>
<dbReference type="InterPro" id="IPR050389">
    <property type="entry name" value="LysR-type_TF"/>
</dbReference>
<name>A0A1Q8SMW1_9GAMM</name>
<dbReference type="EMBL" id="MSDO01000035">
    <property type="protein sequence ID" value="OLO02716.1"/>
    <property type="molecule type" value="Genomic_DNA"/>
</dbReference>
<feature type="domain" description="HTH lysR-type" evidence="5">
    <location>
        <begin position="9"/>
        <end position="66"/>
    </location>
</feature>
<evidence type="ECO:0000259" key="5">
    <source>
        <dbReference type="PROSITE" id="PS50931"/>
    </source>
</evidence>
<dbReference type="InterPro" id="IPR036388">
    <property type="entry name" value="WH-like_DNA-bd_sf"/>
</dbReference>
<dbReference type="SUPFAM" id="SSF46785">
    <property type="entry name" value="Winged helix' DNA-binding domain"/>
    <property type="match status" value="1"/>
</dbReference>
<dbReference type="AlphaFoldDB" id="A0A1Q8SMW1"/>
<dbReference type="Pfam" id="PF00126">
    <property type="entry name" value="HTH_1"/>
    <property type="match status" value="1"/>
</dbReference>
<sequence length="303" mass="33623">MNRSDLRGVDFKLLVVFETLMQERSVSRAAERLFLGQPATSASLARLRDVFGDPLLVRTGRQMVPTARAQQIYEQLQPALDAISNVLSRTSDFDPATSEAVFRVGFSDDIEFALLPALLKRLRTEAPGIVLVVRRADFHLMPQLLNTGEVTVAAGYARDLPANAKQKILRHSRAKVLRADSSPGALTLADYCERPHALVSFDGDLNGYVDELLAEKGLKRRIVLAVPQFNSLASLLRDTDMVATVPDYAADVLAAQGGLRVDEMPLERAPSPLSMVWQSVYDNDPAERWLRSRIQMMFADDNE</sequence>
<evidence type="ECO:0000256" key="1">
    <source>
        <dbReference type="ARBA" id="ARBA00009437"/>
    </source>
</evidence>
<dbReference type="OrthoDB" id="8839911at2"/>
<gene>
    <name evidence="6" type="ORF">BTW07_18180</name>
</gene>
<evidence type="ECO:0000313" key="7">
    <source>
        <dbReference type="Proteomes" id="UP000186878"/>
    </source>
</evidence>
<reference evidence="6 7" key="1">
    <citation type="submission" date="2016-12" db="EMBL/GenBank/DDBJ databases">
        <title>Draft genome sequences of strains Salinicola socius SMB35, Salinicola sp. MH3R3-1 and Chromohalobacter sp. SMB17 from the Verkhnekamsk potash mining region of Russia.</title>
        <authorList>
            <person name="Mavrodi D.V."/>
            <person name="Olsson B.E."/>
            <person name="Korsakova E.S."/>
            <person name="Pyankova A."/>
            <person name="Mavrodi O.V."/>
            <person name="Plotnikova E.G."/>
        </authorList>
    </citation>
    <scope>NUCLEOTIDE SEQUENCE [LARGE SCALE GENOMIC DNA]</scope>
    <source>
        <strain evidence="6 7">SMB35</strain>
    </source>
</reference>
<accession>A0A1Q8SMW1</accession>
<comment type="similarity">
    <text evidence="1">Belongs to the LysR transcriptional regulatory family.</text>
</comment>
<dbReference type="PANTHER" id="PTHR30118">
    <property type="entry name" value="HTH-TYPE TRANSCRIPTIONAL REGULATOR LEUO-RELATED"/>
    <property type="match status" value="1"/>
</dbReference>
<evidence type="ECO:0000256" key="3">
    <source>
        <dbReference type="ARBA" id="ARBA00023125"/>
    </source>
</evidence>
<protein>
    <submittedName>
        <fullName evidence="6">LysR family transcriptional regulator</fullName>
    </submittedName>
</protein>
<dbReference type="GO" id="GO:0003700">
    <property type="term" value="F:DNA-binding transcription factor activity"/>
    <property type="evidence" value="ECO:0007669"/>
    <property type="project" value="InterPro"/>
</dbReference>
<evidence type="ECO:0000256" key="4">
    <source>
        <dbReference type="ARBA" id="ARBA00023163"/>
    </source>
</evidence>
<evidence type="ECO:0000313" key="6">
    <source>
        <dbReference type="EMBL" id="OLO02716.1"/>
    </source>
</evidence>
<dbReference type="CDD" id="cd08464">
    <property type="entry name" value="PBP2_DntR_like_2"/>
    <property type="match status" value="1"/>
</dbReference>
<dbReference type="STRING" id="404433.BTW07_18180"/>
<dbReference type="Proteomes" id="UP000186878">
    <property type="component" value="Unassembled WGS sequence"/>
</dbReference>
<keyword evidence="7" id="KW-1185">Reference proteome</keyword>
<dbReference type="InterPro" id="IPR000847">
    <property type="entry name" value="LysR_HTH_N"/>
</dbReference>
<dbReference type="Gene3D" id="1.10.10.10">
    <property type="entry name" value="Winged helix-like DNA-binding domain superfamily/Winged helix DNA-binding domain"/>
    <property type="match status" value="1"/>
</dbReference>
<organism evidence="6 7">
    <name type="scientific">Salinicola socius</name>
    <dbReference type="NCBI Taxonomy" id="404433"/>
    <lineage>
        <taxon>Bacteria</taxon>
        <taxon>Pseudomonadati</taxon>
        <taxon>Pseudomonadota</taxon>
        <taxon>Gammaproteobacteria</taxon>
        <taxon>Oceanospirillales</taxon>
        <taxon>Halomonadaceae</taxon>
        <taxon>Salinicola</taxon>
    </lineage>
</organism>
<comment type="caution">
    <text evidence="6">The sequence shown here is derived from an EMBL/GenBank/DDBJ whole genome shotgun (WGS) entry which is preliminary data.</text>
</comment>
<dbReference type="GO" id="GO:0003677">
    <property type="term" value="F:DNA binding"/>
    <property type="evidence" value="ECO:0007669"/>
    <property type="project" value="UniProtKB-KW"/>
</dbReference>
<dbReference type="InterPro" id="IPR005119">
    <property type="entry name" value="LysR_subst-bd"/>
</dbReference>
<dbReference type="Pfam" id="PF03466">
    <property type="entry name" value="LysR_substrate"/>
    <property type="match status" value="1"/>
</dbReference>
<dbReference type="PROSITE" id="PS50931">
    <property type="entry name" value="HTH_LYSR"/>
    <property type="match status" value="1"/>
</dbReference>
<dbReference type="InterPro" id="IPR036390">
    <property type="entry name" value="WH_DNA-bd_sf"/>
</dbReference>